<organism evidence="1 2">
    <name type="scientific">gamma proteobacterium HTCC2207</name>
    <dbReference type="NCBI Taxonomy" id="314287"/>
    <lineage>
        <taxon>Bacteria</taxon>
        <taxon>Pseudomonadati</taxon>
        <taxon>Pseudomonadota</taxon>
        <taxon>Gammaproteobacteria</taxon>
        <taxon>Cellvibrionales</taxon>
        <taxon>Porticoccaceae</taxon>
        <taxon>SAR92 clade</taxon>
    </lineage>
</organism>
<dbReference type="OrthoDB" id="5892138at2"/>
<evidence type="ECO:0000313" key="1">
    <source>
        <dbReference type="EMBL" id="EAS47015.1"/>
    </source>
</evidence>
<protein>
    <recommendedName>
        <fullName evidence="3">DUF3581 domain-containing protein</fullName>
    </recommendedName>
</protein>
<dbReference type="STRING" id="314287.GB2207_05282"/>
<name>Q1YRN0_9GAMM</name>
<comment type="caution">
    <text evidence="1">The sequence shown here is derived from an EMBL/GenBank/DDBJ whole genome shotgun (WGS) entry which is preliminary data.</text>
</comment>
<dbReference type="HOGENOM" id="CLU_1189256_0_0_6"/>
<dbReference type="eggNOG" id="ENOG502ZWH8">
    <property type="taxonomic scope" value="Bacteria"/>
</dbReference>
<dbReference type="EMBL" id="AAPI01000004">
    <property type="protein sequence ID" value="EAS47015.1"/>
    <property type="molecule type" value="Genomic_DNA"/>
</dbReference>
<reference evidence="1 2" key="1">
    <citation type="submission" date="2006-03" db="EMBL/GenBank/DDBJ databases">
        <authorList>
            <person name="Giovannoni S.J."/>
            <person name="Cho J.-C."/>
            <person name="Ferriera S."/>
            <person name="Johnson J."/>
            <person name="Kravitz S."/>
            <person name="Halpern A."/>
            <person name="Remington K."/>
            <person name="Beeson K."/>
            <person name="Tran B."/>
            <person name="Rogers Y.-H."/>
            <person name="Friedman R."/>
            <person name="Venter J.C."/>
        </authorList>
    </citation>
    <scope>NUCLEOTIDE SEQUENCE [LARGE SCALE GENOMIC DNA]</scope>
    <source>
        <strain evidence="1 2">HTCC2207</strain>
    </source>
</reference>
<gene>
    <name evidence="1" type="ORF">GB2207_05282</name>
</gene>
<proteinExistence type="predicted"/>
<dbReference type="Proteomes" id="UP000005555">
    <property type="component" value="Unassembled WGS sequence"/>
</dbReference>
<keyword evidence="2" id="KW-1185">Reference proteome</keyword>
<sequence length="238" mass="26390">MFLQQFYTGDDSASTVSISAEQGSGFAKTISNDFNPIHDIDSKRFCVPGDLLFALVLERYGLSQQMRFEFSGMVSADTPLVMPDSPADQFEIADAREKTYLKVSRAGDPLQDQQVLESLIKNYVFFSGQNFPHILVPLMAEKNVMINPQRPLVIYESMSLELETLALDQPSVELAGTSLEVDGKRGNAEFRFSLTDGGKIVGTGVKTLILSGLREYQQEAIDLMVATYLDNQARHCEA</sequence>
<dbReference type="AlphaFoldDB" id="Q1YRN0"/>
<evidence type="ECO:0008006" key="3">
    <source>
        <dbReference type="Google" id="ProtNLM"/>
    </source>
</evidence>
<dbReference type="InterPro" id="IPR021974">
    <property type="entry name" value="DUF3581"/>
</dbReference>
<dbReference type="Pfam" id="PF12119">
    <property type="entry name" value="DUF3581"/>
    <property type="match status" value="1"/>
</dbReference>
<evidence type="ECO:0000313" key="2">
    <source>
        <dbReference type="Proteomes" id="UP000005555"/>
    </source>
</evidence>
<accession>Q1YRN0</accession>